<reference evidence="2 3" key="1">
    <citation type="submission" date="2019-10" db="EMBL/GenBank/DDBJ databases">
        <title>Rudanella paleaurantiibacter sp. nov., isolated from sludge.</title>
        <authorList>
            <person name="Xu S.Q."/>
        </authorList>
    </citation>
    <scope>NUCLEOTIDE SEQUENCE [LARGE SCALE GENOMIC DNA]</scope>
    <source>
        <strain evidence="2 3">HX-22-17</strain>
    </source>
</reference>
<organism evidence="2 3">
    <name type="scientific">Rudanella paleaurantiibacter</name>
    <dbReference type="NCBI Taxonomy" id="2614655"/>
    <lineage>
        <taxon>Bacteria</taxon>
        <taxon>Pseudomonadati</taxon>
        <taxon>Bacteroidota</taxon>
        <taxon>Cytophagia</taxon>
        <taxon>Cytophagales</taxon>
        <taxon>Cytophagaceae</taxon>
        <taxon>Rudanella</taxon>
    </lineage>
</organism>
<dbReference type="SUPFAM" id="SSF53474">
    <property type="entry name" value="alpha/beta-Hydrolases"/>
    <property type="match status" value="1"/>
</dbReference>
<dbReference type="InterPro" id="IPR000073">
    <property type="entry name" value="AB_hydrolase_1"/>
</dbReference>
<name>A0A7J5U364_9BACT</name>
<dbReference type="AlphaFoldDB" id="A0A7J5U364"/>
<keyword evidence="3" id="KW-1185">Reference proteome</keyword>
<gene>
    <name evidence="2" type="ORF">F5984_07930</name>
</gene>
<dbReference type="InterPro" id="IPR029058">
    <property type="entry name" value="AB_hydrolase_fold"/>
</dbReference>
<accession>A0A7J5U364</accession>
<dbReference type="PANTHER" id="PTHR46438:SF11">
    <property type="entry name" value="LIPASE-RELATED"/>
    <property type="match status" value="1"/>
</dbReference>
<feature type="domain" description="AB hydrolase-1" evidence="1">
    <location>
        <begin position="23"/>
        <end position="261"/>
    </location>
</feature>
<dbReference type="PANTHER" id="PTHR46438">
    <property type="entry name" value="ALPHA/BETA-HYDROLASES SUPERFAMILY PROTEIN"/>
    <property type="match status" value="1"/>
</dbReference>
<dbReference type="Pfam" id="PF00561">
    <property type="entry name" value="Abhydrolase_1"/>
    <property type="match status" value="1"/>
</dbReference>
<evidence type="ECO:0000313" key="2">
    <source>
        <dbReference type="EMBL" id="KAB7732131.1"/>
    </source>
</evidence>
<keyword evidence="2" id="KW-0378">Hydrolase</keyword>
<dbReference type="GO" id="GO:0016787">
    <property type="term" value="F:hydrolase activity"/>
    <property type="evidence" value="ECO:0007669"/>
    <property type="project" value="UniProtKB-KW"/>
</dbReference>
<dbReference type="EMBL" id="WELI01000002">
    <property type="protein sequence ID" value="KAB7732131.1"/>
    <property type="molecule type" value="Genomic_DNA"/>
</dbReference>
<proteinExistence type="predicted"/>
<comment type="caution">
    <text evidence="2">The sequence shown here is derived from an EMBL/GenBank/DDBJ whole genome shotgun (WGS) entry which is preliminary data.</text>
</comment>
<dbReference type="Proteomes" id="UP000488299">
    <property type="component" value="Unassembled WGS sequence"/>
</dbReference>
<protein>
    <submittedName>
        <fullName evidence="2">Alpha/beta fold hydrolase</fullName>
    </submittedName>
</protein>
<sequence length="272" mass="30695">MPSVFAFDALYLHYHQWGHGSRVLLCFHGIGQDGRVFAPFGDSLASFFTIYSFDLFYHGQSSGINGSVYADHEALTPDRWAQLLDAFLTEHQIDQVSVAGFSMGGVFALATAERFAHRMERLWLLAPDGISTNGWYAFATGSGLGRMLFRYFLNHLHLLRSLSDTLVRLGWLDRSLVRFAQSTLATPAQRERVYRSWIGFRPLRPHLDTLAGVLNQSAMRVTMYLGEYDRVLPKTAVEPLLRRVPAAEVIVLPVGHNRLLEAIAKRIDERLG</sequence>
<dbReference type="Gene3D" id="3.40.50.1820">
    <property type="entry name" value="alpha/beta hydrolase"/>
    <property type="match status" value="1"/>
</dbReference>
<evidence type="ECO:0000313" key="3">
    <source>
        <dbReference type="Proteomes" id="UP000488299"/>
    </source>
</evidence>
<dbReference type="RefSeq" id="WP_152123702.1">
    <property type="nucleotide sequence ID" value="NZ_WELI01000002.1"/>
</dbReference>
<evidence type="ECO:0000259" key="1">
    <source>
        <dbReference type="Pfam" id="PF00561"/>
    </source>
</evidence>